<dbReference type="Proteomes" id="UP000663671">
    <property type="component" value="Chromosome 6"/>
</dbReference>
<sequence>MGQEDKELMIGSARFYGQNGRPICHHFGCPIRSKRTDCSHFRPTTVRFVFIGLMMRDPSFSCLCETLGRYNPKSPGSTSKARSLVYQKDSVLGHIKFPPQAAEQTQDFFSICPPVLKPARARIKGSPQFTSS</sequence>
<evidence type="ECO:0000313" key="1">
    <source>
        <dbReference type="EMBL" id="QSS66545.1"/>
    </source>
</evidence>
<evidence type="ECO:0000313" key="2">
    <source>
        <dbReference type="Proteomes" id="UP000663671"/>
    </source>
</evidence>
<proteinExistence type="predicted"/>
<dbReference type="VEuPathDB" id="FungiDB:I7I51_02733"/>
<dbReference type="EMBL" id="CP069116">
    <property type="protein sequence ID" value="QSS66545.1"/>
    <property type="molecule type" value="Genomic_DNA"/>
</dbReference>
<reference evidence="1" key="1">
    <citation type="submission" date="2021-01" db="EMBL/GenBank/DDBJ databases">
        <title>Chromosome-level genome assembly of a human fungal pathogen reveals clustering of transcriptionally co-regulated genes.</title>
        <authorList>
            <person name="Voorhies M."/>
            <person name="Cohen S."/>
            <person name="Shea T.P."/>
            <person name="Petrus S."/>
            <person name="Munoz J.F."/>
            <person name="Poplawski S."/>
            <person name="Goldman W.E."/>
            <person name="Michael T."/>
            <person name="Cuomo C.A."/>
            <person name="Sil A."/>
            <person name="Beyhan S."/>
        </authorList>
    </citation>
    <scope>NUCLEOTIDE SEQUENCE</scope>
    <source>
        <strain evidence="1">WU24</strain>
    </source>
</reference>
<name>A0A8A1ML20_AJECA</name>
<organism evidence="1 2">
    <name type="scientific">Ajellomyces capsulatus</name>
    <name type="common">Darling's disease fungus</name>
    <name type="synonym">Histoplasma capsulatum</name>
    <dbReference type="NCBI Taxonomy" id="5037"/>
    <lineage>
        <taxon>Eukaryota</taxon>
        <taxon>Fungi</taxon>
        <taxon>Dikarya</taxon>
        <taxon>Ascomycota</taxon>
        <taxon>Pezizomycotina</taxon>
        <taxon>Eurotiomycetes</taxon>
        <taxon>Eurotiomycetidae</taxon>
        <taxon>Onygenales</taxon>
        <taxon>Ajellomycetaceae</taxon>
        <taxon>Histoplasma</taxon>
    </lineage>
</organism>
<dbReference type="AlphaFoldDB" id="A0A8A1ML20"/>
<protein>
    <submittedName>
        <fullName evidence="1">Uncharacterized protein</fullName>
    </submittedName>
</protein>
<gene>
    <name evidence="1" type="ORF">I7I51_02733</name>
</gene>
<accession>A0A8A1ML20</accession>